<dbReference type="SUPFAM" id="SSF52266">
    <property type="entry name" value="SGNH hydrolase"/>
    <property type="match status" value="1"/>
</dbReference>
<evidence type="ECO:0000313" key="2">
    <source>
        <dbReference type="EMBL" id="AEV33862.1"/>
    </source>
</evidence>
<dbReference type="RefSeq" id="WP_014203211.1">
    <property type="nucleotide sequence ID" value="NC_016599.1"/>
</dbReference>
<protein>
    <submittedName>
        <fullName evidence="2">Lysophospholipase L1-like esterase</fullName>
    </submittedName>
</protein>
<dbReference type="PANTHER" id="PTHR30383">
    <property type="entry name" value="THIOESTERASE 1/PROTEASE 1/LYSOPHOSPHOLIPASE L1"/>
    <property type="match status" value="1"/>
</dbReference>
<dbReference type="AlphaFoldDB" id="G8R1B9"/>
<dbReference type="InterPro" id="IPR036514">
    <property type="entry name" value="SGNH_hydro_sf"/>
</dbReference>
<sequence length="251" mass="28801">MNFLRHLCLSLIIILSACDKKNNHSIAEHESYRFYLWQLLNANYWDFDFIGTHHDNYFYPGFRGVLFDRDHEGISGIQTVGVLNHMDFVLDHIPKPDVVLLGIGGNDLASGSRGVEETVDNIKEIINRFQAVNPNVVILVEQIAPIKESEESIALVDKLIEFNNLIAQLPISESTSRSKVISVDMFSNWSNQNFADDVHYNTRGAQEVAFRYYIEIVKHLNFENHYRILPIGDSRVEGYKSTSEHVGFRQD</sequence>
<name>G8R1B9_OWEHD</name>
<dbReference type="HOGENOM" id="CLU_1106294_0_0_10"/>
<organism evidence="2 3">
    <name type="scientific">Owenweeksia hongkongensis (strain DSM 17368 / CIP 108786 / JCM 12287 / NRRL B-23963 / UST20020801)</name>
    <dbReference type="NCBI Taxonomy" id="926562"/>
    <lineage>
        <taxon>Bacteria</taxon>
        <taxon>Pseudomonadati</taxon>
        <taxon>Bacteroidota</taxon>
        <taxon>Flavobacteriia</taxon>
        <taxon>Flavobacteriales</taxon>
        <taxon>Owenweeksiaceae</taxon>
        <taxon>Owenweeksia</taxon>
    </lineage>
</organism>
<dbReference type="GO" id="GO:0004622">
    <property type="term" value="F:phosphatidylcholine lysophospholipase activity"/>
    <property type="evidence" value="ECO:0007669"/>
    <property type="project" value="TreeGrafter"/>
</dbReference>
<gene>
    <name evidence="2" type="ordered locus">Oweho_2905</name>
</gene>
<dbReference type="STRING" id="926562.Oweho_2905"/>
<dbReference type="KEGG" id="oho:Oweho_2905"/>
<dbReference type="InterPro" id="IPR051532">
    <property type="entry name" value="Ester_Hydrolysis_Enzymes"/>
</dbReference>
<dbReference type="PROSITE" id="PS51257">
    <property type="entry name" value="PROKAR_LIPOPROTEIN"/>
    <property type="match status" value="1"/>
</dbReference>
<dbReference type="eggNOG" id="COG2755">
    <property type="taxonomic scope" value="Bacteria"/>
</dbReference>
<dbReference type="InterPro" id="IPR013830">
    <property type="entry name" value="SGNH_hydro"/>
</dbReference>
<keyword evidence="3" id="KW-1185">Reference proteome</keyword>
<dbReference type="PANTHER" id="PTHR30383:SF2">
    <property type="entry name" value="CELLULOSE-BINDING PROTEIN"/>
    <property type="match status" value="1"/>
</dbReference>
<proteinExistence type="predicted"/>
<reference evidence="2 3" key="1">
    <citation type="journal article" date="2012" name="Stand. Genomic Sci.">
        <title>Genome sequence of the orange-pigmented seawater bacterium Owenweeksia hongkongensis type strain (UST20020801(T)).</title>
        <authorList>
            <person name="Riedel T."/>
            <person name="Held B."/>
            <person name="Nolan M."/>
            <person name="Lucas S."/>
            <person name="Lapidus A."/>
            <person name="Tice H."/>
            <person name="Del Rio T.G."/>
            <person name="Cheng J.F."/>
            <person name="Han C."/>
            <person name="Tapia R."/>
            <person name="Goodwin L.A."/>
            <person name="Pitluck S."/>
            <person name="Liolios K."/>
            <person name="Mavromatis K."/>
            <person name="Pagani I."/>
            <person name="Ivanova N."/>
            <person name="Mikhailova N."/>
            <person name="Pati A."/>
            <person name="Chen A."/>
            <person name="Palaniappan K."/>
            <person name="Rohde M."/>
            <person name="Tindall B.J."/>
            <person name="Detter J.C."/>
            <person name="Goker M."/>
            <person name="Woyke T."/>
            <person name="Bristow J."/>
            <person name="Eisen J.A."/>
            <person name="Markowitz V."/>
            <person name="Hugenholtz P."/>
            <person name="Klenk H.P."/>
            <person name="Kyrpides N.C."/>
        </authorList>
    </citation>
    <scope>NUCLEOTIDE SEQUENCE</scope>
    <source>
        <strain evidence="3">DSM 17368 / JCM 12287 / NRRL B-23963</strain>
    </source>
</reference>
<dbReference type="Gene3D" id="3.40.50.1110">
    <property type="entry name" value="SGNH hydrolase"/>
    <property type="match status" value="1"/>
</dbReference>
<accession>G8R1B9</accession>
<dbReference type="OrthoDB" id="9786188at2"/>
<evidence type="ECO:0000259" key="1">
    <source>
        <dbReference type="Pfam" id="PF13472"/>
    </source>
</evidence>
<evidence type="ECO:0000313" key="3">
    <source>
        <dbReference type="Proteomes" id="UP000005631"/>
    </source>
</evidence>
<dbReference type="Pfam" id="PF13472">
    <property type="entry name" value="Lipase_GDSL_2"/>
    <property type="match status" value="1"/>
</dbReference>
<dbReference type="EMBL" id="CP003156">
    <property type="protein sequence ID" value="AEV33862.1"/>
    <property type="molecule type" value="Genomic_DNA"/>
</dbReference>
<feature type="domain" description="SGNH hydrolase-type esterase" evidence="1">
    <location>
        <begin position="69"/>
        <end position="206"/>
    </location>
</feature>
<dbReference type="Proteomes" id="UP000005631">
    <property type="component" value="Chromosome"/>
</dbReference>